<feature type="transmembrane region" description="Helical" evidence="2">
    <location>
        <begin position="98"/>
        <end position="118"/>
    </location>
</feature>
<sequence>MGDMVDMLSNATIPTQMIRPPSDTDTDMGRNEIVHNERPIHHYEPQTNWLCCTTYKDRSYFQNAMEHIDLSPIQKEIIQSRYLHILENFQKRTRNHSILFFIGHFIVTVGSLFVPALLSVQNSGSNYTFNITNFTVQIYWATFIISLMVTISNGILTLFKVDKKYYFLNTTLERLRSEGWQYFGLTGRYSGHLIGNRQPTHQNQFVYFTHYIEKIKMKQVEEEYYKTDEKTAQVPNGNHNTTGSPTELYPRSPEQPISSTTQQIPEPVKYAVNSIIKSQKIIEPNTEPSDDGQLDHQNTLVDNESLTENVLYKSPNSPLGSPV</sequence>
<evidence type="ECO:0000256" key="2">
    <source>
        <dbReference type="SAM" id="Phobius"/>
    </source>
</evidence>
<keyword evidence="2" id="KW-0472">Membrane</keyword>
<feature type="compositionally biased region" description="Polar residues" evidence="1">
    <location>
        <begin position="233"/>
        <end position="245"/>
    </location>
</feature>
<protein>
    <submittedName>
        <fullName evidence="3">Uncharacterized protein</fullName>
    </submittedName>
</protein>
<feature type="region of interest" description="Disordered" evidence="1">
    <location>
        <begin position="227"/>
        <end position="262"/>
    </location>
</feature>
<dbReference type="Pfam" id="PF14015">
    <property type="entry name" value="DUF4231"/>
    <property type="match status" value="1"/>
</dbReference>
<organism evidence="3">
    <name type="scientific">viral metagenome</name>
    <dbReference type="NCBI Taxonomy" id="1070528"/>
    <lineage>
        <taxon>unclassified sequences</taxon>
        <taxon>metagenomes</taxon>
        <taxon>organismal metagenomes</taxon>
    </lineage>
</organism>
<feature type="region of interest" description="Disordered" evidence="1">
    <location>
        <begin position="303"/>
        <end position="323"/>
    </location>
</feature>
<keyword evidence="2" id="KW-0812">Transmembrane</keyword>
<keyword evidence="2" id="KW-1133">Transmembrane helix</keyword>
<reference evidence="3" key="1">
    <citation type="journal article" date="2020" name="Nature">
        <title>Giant virus diversity and host interactions through global metagenomics.</title>
        <authorList>
            <person name="Schulz F."/>
            <person name="Roux S."/>
            <person name="Paez-Espino D."/>
            <person name="Jungbluth S."/>
            <person name="Walsh D.A."/>
            <person name="Denef V.J."/>
            <person name="McMahon K.D."/>
            <person name="Konstantinidis K.T."/>
            <person name="Eloe-Fadrosh E.A."/>
            <person name="Kyrpides N.C."/>
            <person name="Woyke T."/>
        </authorList>
    </citation>
    <scope>NUCLEOTIDE SEQUENCE</scope>
    <source>
        <strain evidence="3">GVMAG-M-3300013004-44</strain>
    </source>
</reference>
<feature type="transmembrane region" description="Helical" evidence="2">
    <location>
        <begin position="138"/>
        <end position="159"/>
    </location>
</feature>
<dbReference type="AlphaFoldDB" id="A0A6C0BG41"/>
<evidence type="ECO:0000256" key="1">
    <source>
        <dbReference type="SAM" id="MobiDB-lite"/>
    </source>
</evidence>
<proteinExistence type="predicted"/>
<dbReference type="InterPro" id="IPR025325">
    <property type="entry name" value="DUF4231"/>
</dbReference>
<evidence type="ECO:0000313" key="3">
    <source>
        <dbReference type="EMBL" id="QHS91305.1"/>
    </source>
</evidence>
<name>A0A6C0BG41_9ZZZZ</name>
<dbReference type="EMBL" id="MN739158">
    <property type="protein sequence ID" value="QHS91305.1"/>
    <property type="molecule type" value="Genomic_DNA"/>
</dbReference>
<accession>A0A6C0BG41</accession>